<proteinExistence type="inferred from homology"/>
<dbReference type="FunFam" id="3.40.50.300:FF:000014">
    <property type="entry name" value="DNA polymerase III subunit gamma/tau"/>
    <property type="match status" value="1"/>
</dbReference>
<keyword evidence="3" id="KW-0479">Metal-binding</keyword>
<dbReference type="SMART" id="SM00382">
    <property type="entry name" value="AAA"/>
    <property type="match status" value="1"/>
</dbReference>
<evidence type="ECO:0000256" key="3">
    <source>
        <dbReference type="ARBA" id="ARBA00022723"/>
    </source>
</evidence>
<evidence type="ECO:0000256" key="6">
    <source>
        <dbReference type="ARBA" id="ARBA00022840"/>
    </source>
</evidence>
<dbReference type="EMBL" id="UINC01117395">
    <property type="protein sequence ID" value="SVC89791.1"/>
    <property type="molecule type" value="Genomic_DNA"/>
</dbReference>
<dbReference type="CDD" id="cd00009">
    <property type="entry name" value="AAA"/>
    <property type="match status" value="1"/>
</dbReference>
<comment type="catalytic activity">
    <reaction evidence="8">
        <text>DNA(n) + a 2'-deoxyribonucleoside 5'-triphosphate = DNA(n+1) + diphosphate</text>
        <dbReference type="Rhea" id="RHEA:22508"/>
        <dbReference type="Rhea" id="RHEA-COMP:17339"/>
        <dbReference type="Rhea" id="RHEA-COMP:17340"/>
        <dbReference type="ChEBI" id="CHEBI:33019"/>
        <dbReference type="ChEBI" id="CHEBI:61560"/>
        <dbReference type="ChEBI" id="CHEBI:173112"/>
        <dbReference type="EC" id="2.7.7.7"/>
    </reaction>
</comment>
<dbReference type="Pfam" id="PF22608">
    <property type="entry name" value="DNAX_ATPase_lid"/>
    <property type="match status" value="1"/>
</dbReference>
<dbReference type="FunFam" id="1.10.8.60:FF:000013">
    <property type="entry name" value="DNA polymerase III subunit gamma/tau"/>
    <property type="match status" value="1"/>
</dbReference>
<dbReference type="GO" id="GO:0005524">
    <property type="term" value="F:ATP binding"/>
    <property type="evidence" value="ECO:0007669"/>
    <property type="project" value="UniProtKB-KW"/>
</dbReference>
<evidence type="ECO:0000256" key="8">
    <source>
        <dbReference type="ARBA" id="ARBA00049244"/>
    </source>
</evidence>
<dbReference type="PANTHER" id="PTHR11669:SF0">
    <property type="entry name" value="PROTEIN STICHEL-LIKE 2"/>
    <property type="match status" value="1"/>
</dbReference>
<dbReference type="Gene3D" id="3.40.50.300">
    <property type="entry name" value="P-loop containing nucleotide triphosphate hydrolases"/>
    <property type="match status" value="1"/>
</dbReference>
<feature type="domain" description="AAA+ ATPase" evidence="9">
    <location>
        <begin position="40"/>
        <end position="182"/>
    </location>
</feature>
<dbReference type="InterPro" id="IPR012763">
    <property type="entry name" value="DNA_pol_III_sug/sutau_N"/>
</dbReference>
<keyword evidence="6" id="KW-0067">ATP-binding</keyword>
<evidence type="ECO:0000256" key="7">
    <source>
        <dbReference type="ARBA" id="ARBA00022932"/>
    </source>
</evidence>
<keyword evidence="5" id="KW-0862">Zinc</keyword>
<comment type="similarity">
    <text evidence="1">Belongs to the DnaX/STICHEL family.</text>
</comment>
<dbReference type="Pfam" id="PF13177">
    <property type="entry name" value="DNA_pol3_delta2"/>
    <property type="match status" value="1"/>
</dbReference>
<dbReference type="InterPro" id="IPR045085">
    <property type="entry name" value="HLD_clamp_pol_III_gamma_tau"/>
</dbReference>
<dbReference type="GO" id="GO:0046872">
    <property type="term" value="F:metal ion binding"/>
    <property type="evidence" value="ECO:0007669"/>
    <property type="project" value="UniProtKB-KW"/>
</dbReference>
<dbReference type="PRINTS" id="PR00300">
    <property type="entry name" value="CLPPROTEASEA"/>
</dbReference>
<keyword evidence="7" id="KW-0548">Nucleotidyltransferase</keyword>
<protein>
    <recommendedName>
        <fullName evidence="2">DNA-directed DNA polymerase</fullName>
        <ecNumber evidence="2">2.7.7.7</ecNumber>
    </recommendedName>
</protein>
<accession>A0A382QZM2</accession>
<gene>
    <name evidence="10" type="ORF">METZ01_LOCUS342645</name>
</gene>
<dbReference type="SUPFAM" id="SSF52540">
    <property type="entry name" value="P-loop containing nucleoside triphosphate hydrolases"/>
    <property type="match status" value="1"/>
</dbReference>
<keyword evidence="7" id="KW-0808">Transferase</keyword>
<keyword evidence="7" id="KW-0239">DNA-directed DNA polymerase</keyword>
<dbReference type="CDD" id="cd18137">
    <property type="entry name" value="HLD_clamp_pol_III_gamma_tau"/>
    <property type="match status" value="1"/>
</dbReference>
<feature type="non-terminal residue" evidence="10">
    <location>
        <position position="1"/>
    </location>
</feature>
<evidence type="ECO:0000256" key="2">
    <source>
        <dbReference type="ARBA" id="ARBA00012417"/>
    </source>
</evidence>
<feature type="non-terminal residue" evidence="10">
    <location>
        <position position="268"/>
    </location>
</feature>
<sequence>MPLVSYQVIARKYRPQRFSDVVGQDHVSQTLANAISGERIAHAYLFCGPRGTGKTTLARIFAKCLNCTGGPKVDFPDDDSKCIEIAESRSIDVLEIDGASNNGVEQVRELRETCLYAPASSTFKIYIIDEVHMLTTAAFNALLKTLEEPPAHVKFIFATTEPEKVLPTIMSRCQRYDLRRIPVNLIAEHLKYICGEEKVTIDEGALFAIARGAEGCMRDAESALDQLISFCGHTITEPDVLSMFGLMAQGQLFALAEAVLTGDSTRTL</sequence>
<evidence type="ECO:0000256" key="4">
    <source>
        <dbReference type="ARBA" id="ARBA00022741"/>
    </source>
</evidence>
<dbReference type="NCBIfam" id="TIGR02397">
    <property type="entry name" value="dnaX_nterm"/>
    <property type="match status" value="1"/>
</dbReference>
<evidence type="ECO:0000313" key="10">
    <source>
        <dbReference type="EMBL" id="SVC89791.1"/>
    </source>
</evidence>
<evidence type="ECO:0000256" key="5">
    <source>
        <dbReference type="ARBA" id="ARBA00022833"/>
    </source>
</evidence>
<dbReference type="GO" id="GO:0009360">
    <property type="term" value="C:DNA polymerase III complex"/>
    <property type="evidence" value="ECO:0007669"/>
    <property type="project" value="InterPro"/>
</dbReference>
<evidence type="ECO:0000256" key="1">
    <source>
        <dbReference type="ARBA" id="ARBA00006360"/>
    </source>
</evidence>
<evidence type="ECO:0000259" key="9">
    <source>
        <dbReference type="SMART" id="SM00382"/>
    </source>
</evidence>
<dbReference type="EC" id="2.7.7.7" evidence="2"/>
<keyword evidence="4" id="KW-0547">Nucleotide-binding</keyword>
<organism evidence="10">
    <name type="scientific">marine metagenome</name>
    <dbReference type="NCBI Taxonomy" id="408172"/>
    <lineage>
        <taxon>unclassified sequences</taxon>
        <taxon>metagenomes</taxon>
        <taxon>ecological metagenomes</taxon>
    </lineage>
</organism>
<dbReference type="InterPro" id="IPR027417">
    <property type="entry name" value="P-loop_NTPase"/>
</dbReference>
<dbReference type="AlphaFoldDB" id="A0A382QZM2"/>
<dbReference type="GO" id="GO:0003887">
    <property type="term" value="F:DNA-directed DNA polymerase activity"/>
    <property type="evidence" value="ECO:0007669"/>
    <property type="project" value="UniProtKB-KW"/>
</dbReference>
<dbReference type="InterPro" id="IPR001270">
    <property type="entry name" value="ClpA/B"/>
</dbReference>
<reference evidence="10" key="1">
    <citation type="submission" date="2018-05" db="EMBL/GenBank/DDBJ databases">
        <authorList>
            <person name="Lanie J.A."/>
            <person name="Ng W.-L."/>
            <person name="Kazmierczak K.M."/>
            <person name="Andrzejewski T.M."/>
            <person name="Davidsen T.M."/>
            <person name="Wayne K.J."/>
            <person name="Tettelin H."/>
            <person name="Glass J.I."/>
            <person name="Rusch D."/>
            <person name="Podicherti R."/>
            <person name="Tsui H.-C.T."/>
            <person name="Winkler M.E."/>
        </authorList>
    </citation>
    <scope>NUCLEOTIDE SEQUENCE</scope>
</reference>
<name>A0A382QZM2_9ZZZZ</name>
<dbReference type="Gene3D" id="1.10.8.60">
    <property type="match status" value="1"/>
</dbReference>
<dbReference type="GO" id="GO:0006261">
    <property type="term" value="P:DNA-templated DNA replication"/>
    <property type="evidence" value="ECO:0007669"/>
    <property type="project" value="TreeGrafter"/>
</dbReference>
<dbReference type="PANTHER" id="PTHR11669">
    <property type="entry name" value="REPLICATION FACTOR C / DNA POLYMERASE III GAMMA-TAU SUBUNIT"/>
    <property type="match status" value="1"/>
</dbReference>
<dbReference type="InterPro" id="IPR003593">
    <property type="entry name" value="AAA+_ATPase"/>
</dbReference>
<dbReference type="InterPro" id="IPR050238">
    <property type="entry name" value="DNA_Rep/Repair_Clamp_Loader"/>
</dbReference>